<evidence type="ECO:0000313" key="2">
    <source>
        <dbReference type="EMBL" id="VDD79107.1"/>
    </source>
</evidence>
<dbReference type="AlphaFoldDB" id="A0A3P6GIB0"/>
<organism evidence="2 3">
    <name type="scientific">Mesocestoides corti</name>
    <name type="common">Flatworm</name>
    <dbReference type="NCBI Taxonomy" id="53468"/>
    <lineage>
        <taxon>Eukaryota</taxon>
        <taxon>Metazoa</taxon>
        <taxon>Spiralia</taxon>
        <taxon>Lophotrochozoa</taxon>
        <taxon>Platyhelminthes</taxon>
        <taxon>Cestoda</taxon>
        <taxon>Eucestoda</taxon>
        <taxon>Cyclophyllidea</taxon>
        <taxon>Mesocestoididae</taxon>
        <taxon>Mesocestoides</taxon>
    </lineage>
</organism>
<evidence type="ECO:0000256" key="1">
    <source>
        <dbReference type="SAM" id="MobiDB-lite"/>
    </source>
</evidence>
<name>A0A3P6GIB0_MESCO</name>
<dbReference type="EMBL" id="UXSR01005180">
    <property type="protein sequence ID" value="VDD79107.1"/>
    <property type="molecule type" value="Genomic_DNA"/>
</dbReference>
<proteinExistence type="predicted"/>
<feature type="region of interest" description="Disordered" evidence="1">
    <location>
        <begin position="1"/>
        <end position="21"/>
    </location>
</feature>
<sequence length="208" mass="23943">MRLTEKHRTQSAYRESQGRNPIGCRDECYPRGYIEWRQWTRRHQNPRGREVMAATIPEMACTASFGPMSENNHPAQGQRSHSVVSIALLNENGENDTLEIDEADDVLEDSTDSQMDECSSPIADDVRVRRLSIADRVNKRRNTEFAFEFARLAAAGRAEEFFRLLDEHSRLVHSVQFWSTAVAMQDNAQNFAMKLQLDTHQQTQTEKQ</sequence>
<dbReference type="OrthoDB" id="6252347at2759"/>
<gene>
    <name evidence="2" type="ORF">MCOS_LOCUS5110</name>
</gene>
<accession>A0A3P6GIB0</accession>
<dbReference type="Proteomes" id="UP000267029">
    <property type="component" value="Unassembled WGS sequence"/>
</dbReference>
<reference evidence="2 3" key="1">
    <citation type="submission" date="2018-10" db="EMBL/GenBank/DDBJ databases">
        <authorList>
            <consortium name="Pathogen Informatics"/>
        </authorList>
    </citation>
    <scope>NUCLEOTIDE SEQUENCE [LARGE SCALE GENOMIC DNA]</scope>
</reference>
<keyword evidence="3" id="KW-1185">Reference proteome</keyword>
<evidence type="ECO:0000313" key="3">
    <source>
        <dbReference type="Proteomes" id="UP000267029"/>
    </source>
</evidence>
<protein>
    <submittedName>
        <fullName evidence="2">Uncharacterized protein</fullName>
    </submittedName>
</protein>